<name>A0ABR2KP71_9EUKA</name>
<dbReference type="Proteomes" id="UP001470230">
    <property type="component" value="Unassembled WGS sequence"/>
</dbReference>
<protein>
    <submittedName>
        <fullName evidence="1">Uncharacterized protein</fullName>
    </submittedName>
</protein>
<organism evidence="1 2">
    <name type="scientific">Tritrichomonas musculus</name>
    <dbReference type="NCBI Taxonomy" id="1915356"/>
    <lineage>
        <taxon>Eukaryota</taxon>
        <taxon>Metamonada</taxon>
        <taxon>Parabasalia</taxon>
        <taxon>Tritrichomonadida</taxon>
        <taxon>Tritrichomonadidae</taxon>
        <taxon>Tritrichomonas</taxon>
    </lineage>
</organism>
<sequence>MILDIGKTATEPFTRPVPAKNKFRFFFTGSPQMLTGIDIDLDLTFNPRQCKDYLKSQLPSSLSKYDLIVYLSGGIPFLGGTLQDLYSSKTAPNVKPYIYGILTRPIRDEDLRRNYPELCNTRDLIMKTLLSPLCESSKKDLRTYRVFSAI</sequence>
<gene>
    <name evidence="1" type="ORF">M9Y10_030156</name>
</gene>
<proteinExistence type="predicted"/>
<keyword evidence="2" id="KW-1185">Reference proteome</keyword>
<comment type="caution">
    <text evidence="1">The sequence shown here is derived from an EMBL/GenBank/DDBJ whole genome shotgun (WGS) entry which is preliminary data.</text>
</comment>
<reference evidence="1 2" key="1">
    <citation type="submission" date="2024-04" db="EMBL/GenBank/DDBJ databases">
        <title>Tritrichomonas musculus Genome.</title>
        <authorList>
            <person name="Alves-Ferreira E."/>
            <person name="Grigg M."/>
            <person name="Lorenzi H."/>
            <person name="Galac M."/>
        </authorList>
    </citation>
    <scope>NUCLEOTIDE SEQUENCE [LARGE SCALE GENOMIC DNA]</scope>
    <source>
        <strain evidence="1 2">EAF2021</strain>
    </source>
</reference>
<dbReference type="EMBL" id="JAPFFF010000004">
    <property type="protein sequence ID" value="KAK8892904.1"/>
    <property type="molecule type" value="Genomic_DNA"/>
</dbReference>
<evidence type="ECO:0000313" key="2">
    <source>
        <dbReference type="Proteomes" id="UP001470230"/>
    </source>
</evidence>
<accession>A0ABR2KP71</accession>
<evidence type="ECO:0000313" key="1">
    <source>
        <dbReference type="EMBL" id="KAK8892904.1"/>
    </source>
</evidence>